<feature type="transmembrane region" description="Helical" evidence="5">
    <location>
        <begin position="38"/>
        <end position="61"/>
    </location>
</feature>
<dbReference type="GO" id="GO:0016020">
    <property type="term" value="C:membrane"/>
    <property type="evidence" value="ECO:0007669"/>
    <property type="project" value="UniProtKB-SubCell"/>
</dbReference>
<feature type="transmembrane region" description="Helical" evidence="5">
    <location>
        <begin position="122"/>
        <end position="142"/>
    </location>
</feature>
<evidence type="ECO:0000313" key="7">
    <source>
        <dbReference type="Proteomes" id="UP000821853"/>
    </source>
</evidence>
<feature type="transmembrane region" description="Helical" evidence="5">
    <location>
        <begin position="195"/>
        <end position="214"/>
    </location>
</feature>
<dbReference type="EMBL" id="JABSTR010000010">
    <property type="protein sequence ID" value="KAH9380604.1"/>
    <property type="molecule type" value="Genomic_DNA"/>
</dbReference>
<evidence type="ECO:0000313" key="6">
    <source>
        <dbReference type="EMBL" id="KAH9380604.1"/>
    </source>
</evidence>
<dbReference type="AlphaFoldDB" id="A0A9J6H1K6"/>
<keyword evidence="2 5" id="KW-0812">Transmembrane</keyword>
<dbReference type="Proteomes" id="UP000821853">
    <property type="component" value="Chromosome 8"/>
</dbReference>
<dbReference type="OMA" id="CTCIDEL"/>
<comment type="subcellular location">
    <subcellularLocation>
        <location evidence="1">Membrane</location>
        <topology evidence="1">Multi-pass membrane protein</topology>
    </subcellularLocation>
</comment>
<name>A0A9J6H1K6_HAELO</name>
<feature type="transmembrane region" description="Helical" evidence="5">
    <location>
        <begin position="220"/>
        <end position="243"/>
    </location>
</feature>
<evidence type="ECO:0000256" key="1">
    <source>
        <dbReference type="ARBA" id="ARBA00004141"/>
    </source>
</evidence>
<protein>
    <recommendedName>
        <fullName evidence="8">Amino acid transporter</fullName>
    </recommendedName>
</protein>
<keyword evidence="3 5" id="KW-1133">Transmembrane helix</keyword>
<organism evidence="6 7">
    <name type="scientific">Haemaphysalis longicornis</name>
    <name type="common">Bush tick</name>
    <dbReference type="NCBI Taxonomy" id="44386"/>
    <lineage>
        <taxon>Eukaryota</taxon>
        <taxon>Metazoa</taxon>
        <taxon>Ecdysozoa</taxon>
        <taxon>Arthropoda</taxon>
        <taxon>Chelicerata</taxon>
        <taxon>Arachnida</taxon>
        <taxon>Acari</taxon>
        <taxon>Parasitiformes</taxon>
        <taxon>Ixodida</taxon>
        <taxon>Ixodoidea</taxon>
        <taxon>Ixodidae</taxon>
        <taxon>Haemaphysalinae</taxon>
        <taxon>Haemaphysalis</taxon>
    </lineage>
</organism>
<evidence type="ECO:0000256" key="5">
    <source>
        <dbReference type="SAM" id="Phobius"/>
    </source>
</evidence>
<keyword evidence="7" id="KW-1185">Reference proteome</keyword>
<dbReference type="InterPro" id="IPR050598">
    <property type="entry name" value="AminoAcid_Transporter"/>
</dbReference>
<dbReference type="InterPro" id="IPR002293">
    <property type="entry name" value="AA/rel_permease1"/>
</dbReference>
<dbReference type="GO" id="GO:0015179">
    <property type="term" value="F:L-amino acid transmembrane transporter activity"/>
    <property type="evidence" value="ECO:0007669"/>
    <property type="project" value="TreeGrafter"/>
</dbReference>
<feature type="transmembrane region" description="Helical" evidence="5">
    <location>
        <begin position="162"/>
        <end position="183"/>
    </location>
</feature>
<dbReference type="Pfam" id="PF13520">
    <property type="entry name" value="AA_permease_2"/>
    <property type="match status" value="1"/>
</dbReference>
<dbReference type="PANTHER" id="PTHR11785">
    <property type="entry name" value="AMINO ACID TRANSPORTER"/>
    <property type="match status" value="1"/>
</dbReference>
<dbReference type="OrthoDB" id="6494821at2759"/>
<sequence>MAQEVLVAQNLKFPPKILRASVCYIGEEVKNPARILPWALFLGMLTVASLYILTNIAYFIVLGTNEILASEAVALTFGVESWGTAGAVIMPIVVSVSAFGTLSAGFFSNSRLAFAAARKGHLPFFLSLVSVKTSVPTASLFLRGAIASALNLIGSLRAAVNIYMLFTAIFNMLTMLALVRLRFTMKHAPRTIKVPYIFVALTFLVNLGAVVLGFMQSTDYIIIVVVGGVLVSGVIVYFVFHVFKCALPGSRSVSLFVQKLCLCQPCVKLDA</sequence>
<proteinExistence type="predicted"/>
<feature type="transmembrane region" description="Helical" evidence="5">
    <location>
        <begin position="81"/>
        <end position="102"/>
    </location>
</feature>
<dbReference type="Gene3D" id="1.20.1740.10">
    <property type="entry name" value="Amino acid/polyamine transporter I"/>
    <property type="match status" value="1"/>
</dbReference>
<dbReference type="PANTHER" id="PTHR11785:SF516">
    <property type="entry name" value="AMINO ACID PERMEASE_ SLC12A DOMAIN-CONTAINING PROTEIN"/>
    <property type="match status" value="1"/>
</dbReference>
<evidence type="ECO:0000256" key="2">
    <source>
        <dbReference type="ARBA" id="ARBA00022692"/>
    </source>
</evidence>
<gene>
    <name evidence="6" type="ORF">HPB48_018801</name>
</gene>
<accession>A0A9J6H1K6</accession>
<evidence type="ECO:0000256" key="3">
    <source>
        <dbReference type="ARBA" id="ARBA00022989"/>
    </source>
</evidence>
<evidence type="ECO:0008006" key="8">
    <source>
        <dbReference type="Google" id="ProtNLM"/>
    </source>
</evidence>
<evidence type="ECO:0000256" key="4">
    <source>
        <dbReference type="ARBA" id="ARBA00023136"/>
    </source>
</evidence>
<comment type="caution">
    <text evidence="6">The sequence shown here is derived from an EMBL/GenBank/DDBJ whole genome shotgun (WGS) entry which is preliminary data.</text>
</comment>
<reference evidence="6 7" key="1">
    <citation type="journal article" date="2020" name="Cell">
        <title>Large-Scale Comparative Analyses of Tick Genomes Elucidate Their Genetic Diversity and Vector Capacities.</title>
        <authorList>
            <consortium name="Tick Genome and Microbiome Consortium (TIGMIC)"/>
            <person name="Jia N."/>
            <person name="Wang J."/>
            <person name="Shi W."/>
            <person name="Du L."/>
            <person name="Sun Y."/>
            <person name="Zhan W."/>
            <person name="Jiang J.F."/>
            <person name="Wang Q."/>
            <person name="Zhang B."/>
            <person name="Ji P."/>
            <person name="Bell-Sakyi L."/>
            <person name="Cui X.M."/>
            <person name="Yuan T.T."/>
            <person name="Jiang B.G."/>
            <person name="Yang W.F."/>
            <person name="Lam T.T."/>
            <person name="Chang Q.C."/>
            <person name="Ding S.J."/>
            <person name="Wang X.J."/>
            <person name="Zhu J.G."/>
            <person name="Ruan X.D."/>
            <person name="Zhao L."/>
            <person name="Wei J.T."/>
            <person name="Ye R.Z."/>
            <person name="Que T.C."/>
            <person name="Du C.H."/>
            <person name="Zhou Y.H."/>
            <person name="Cheng J.X."/>
            <person name="Dai P.F."/>
            <person name="Guo W.B."/>
            <person name="Han X.H."/>
            <person name="Huang E.J."/>
            <person name="Li L.F."/>
            <person name="Wei W."/>
            <person name="Gao Y.C."/>
            <person name="Liu J.Z."/>
            <person name="Shao H.Z."/>
            <person name="Wang X."/>
            <person name="Wang C.C."/>
            <person name="Yang T.C."/>
            <person name="Huo Q.B."/>
            <person name="Li W."/>
            <person name="Chen H.Y."/>
            <person name="Chen S.E."/>
            <person name="Zhou L.G."/>
            <person name="Ni X.B."/>
            <person name="Tian J.H."/>
            <person name="Sheng Y."/>
            <person name="Liu T."/>
            <person name="Pan Y.S."/>
            <person name="Xia L.Y."/>
            <person name="Li J."/>
            <person name="Zhao F."/>
            <person name="Cao W.C."/>
        </authorList>
    </citation>
    <scope>NUCLEOTIDE SEQUENCE [LARGE SCALE GENOMIC DNA]</scope>
    <source>
        <strain evidence="6">HaeL-2018</strain>
    </source>
</reference>
<keyword evidence="4 5" id="KW-0472">Membrane</keyword>
<dbReference type="VEuPathDB" id="VectorBase:HLOH_043752"/>